<keyword evidence="4 6" id="KW-0539">Nucleus</keyword>
<evidence type="ECO:0000256" key="3">
    <source>
        <dbReference type="ARBA" id="ARBA00022705"/>
    </source>
</evidence>
<comment type="subunit">
    <text evidence="6">Component of the GINS complex.</text>
</comment>
<evidence type="ECO:0000256" key="4">
    <source>
        <dbReference type="ARBA" id="ARBA00023242"/>
    </source>
</evidence>
<comment type="function">
    <text evidence="6">The GINS complex plays an essential role in the initiation of DNA replication.</text>
</comment>
<evidence type="ECO:0000313" key="10">
    <source>
        <dbReference type="Proteomes" id="UP001372834"/>
    </source>
</evidence>
<comment type="subcellular location">
    <subcellularLocation>
        <location evidence="1 6">Nucleus</location>
    </subcellularLocation>
</comment>
<evidence type="ECO:0000256" key="1">
    <source>
        <dbReference type="ARBA" id="ARBA00004123"/>
    </source>
</evidence>
<evidence type="ECO:0000256" key="5">
    <source>
        <dbReference type="ARBA" id="ARBA00045258"/>
    </source>
</evidence>
<evidence type="ECO:0000256" key="6">
    <source>
        <dbReference type="RuleBase" id="RU367161"/>
    </source>
</evidence>
<organism evidence="9 10">
    <name type="scientific">Polyplax serrata</name>
    <name type="common">Common mouse louse</name>
    <dbReference type="NCBI Taxonomy" id="468196"/>
    <lineage>
        <taxon>Eukaryota</taxon>
        <taxon>Metazoa</taxon>
        <taxon>Ecdysozoa</taxon>
        <taxon>Arthropoda</taxon>
        <taxon>Hexapoda</taxon>
        <taxon>Insecta</taxon>
        <taxon>Pterygota</taxon>
        <taxon>Neoptera</taxon>
        <taxon>Paraneoptera</taxon>
        <taxon>Psocodea</taxon>
        <taxon>Troctomorpha</taxon>
        <taxon>Phthiraptera</taxon>
        <taxon>Anoplura</taxon>
        <taxon>Polyplacidae</taxon>
        <taxon>Polyplax</taxon>
    </lineage>
</organism>
<name>A0AAN8XKX5_POLSC</name>
<dbReference type="InterPro" id="IPR038437">
    <property type="entry name" value="GINS_Psf3_sf"/>
</dbReference>
<accession>A0AAN8XKX5</accession>
<dbReference type="InterPro" id="IPR036224">
    <property type="entry name" value="GINS_bundle-like_dom_sf"/>
</dbReference>
<dbReference type="InterPro" id="IPR010492">
    <property type="entry name" value="GINS_Psf3"/>
</dbReference>
<dbReference type="AlphaFoldDB" id="A0AAN8XKX5"/>
<dbReference type="PANTHER" id="PTHR22768">
    <property type="entry name" value="DNA REPLICATION COMPLEX GINS PROTEIN PSF3"/>
    <property type="match status" value="1"/>
</dbReference>
<dbReference type="InterPro" id="IPR021151">
    <property type="entry name" value="GINS_A"/>
</dbReference>
<feature type="domain" description="DNA replication complex GINS protein PSF3 N-terminal" evidence="8">
    <location>
        <begin position="11"/>
        <end position="62"/>
    </location>
</feature>
<comment type="function">
    <text evidence="5">Required for correct functioning of the GINS complex, a complex that plays an essential role in the initiation of DNA replication, and progression of DNA replication forks. GINS complex is a core component of CDC45-MCM-GINS (CMG) helicase, the molecular machine that unwinds template DNA during replication, and around which the replisome is built.</text>
</comment>
<reference evidence="9 10" key="1">
    <citation type="submission" date="2023-10" db="EMBL/GenBank/DDBJ databases">
        <title>Genomes of two closely related lineages of the louse Polyplax serrata with different host specificities.</title>
        <authorList>
            <person name="Martinu J."/>
            <person name="Tarabai H."/>
            <person name="Stefka J."/>
            <person name="Hypsa V."/>
        </authorList>
    </citation>
    <scope>NUCLEOTIDE SEQUENCE [LARGE SCALE GENOMIC DNA]</scope>
    <source>
        <strain evidence="9">HR10_N</strain>
    </source>
</reference>
<protein>
    <recommendedName>
        <fullName evidence="6">DNA replication complex GINS protein PSF3</fullName>
    </recommendedName>
</protein>
<comment type="caution">
    <text evidence="9">The sequence shown here is derived from an EMBL/GenBank/DDBJ whole genome shotgun (WGS) entry which is preliminary data.</text>
</comment>
<dbReference type="GO" id="GO:0000811">
    <property type="term" value="C:GINS complex"/>
    <property type="evidence" value="ECO:0007669"/>
    <property type="project" value="UniProtKB-UniRule"/>
</dbReference>
<dbReference type="GO" id="GO:1902975">
    <property type="term" value="P:mitotic DNA replication initiation"/>
    <property type="evidence" value="ECO:0007669"/>
    <property type="project" value="TreeGrafter"/>
</dbReference>
<dbReference type="CDD" id="cd21693">
    <property type="entry name" value="GINS_B_Psf3"/>
    <property type="match status" value="1"/>
</dbReference>
<evidence type="ECO:0000259" key="8">
    <source>
        <dbReference type="Pfam" id="PF22466"/>
    </source>
</evidence>
<dbReference type="InterPro" id="IPR055221">
    <property type="entry name" value="PSF3_N"/>
</dbReference>
<evidence type="ECO:0000256" key="2">
    <source>
        <dbReference type="ARBA" id="ARBA00006343"/>
    </source>
</evidence>
<dbReference type="Pfam" id="PF05916">
    <property type="entry name" value="Sld5"/>
    <property type="match status" value="1"/>
</dbReference>
<dbReference type="Gene3D" id="1.20.58.2050">
    <property type="match status" value="1"/>
</dbReference>
<dbReference type="Pfam" id="PF22466">
    <property type="entry name" value="PSF3_N"/>
    <property type="match status" value="1"/>
</dbReference>
<dbReference type="PANTHER" id="PTHR22768:SF0">
    <property type="entry name" value="DNA REPLICATION COMPLEX GINS PROTEIN PSF3"/>
    <property type="match status" value="1"/>
</dbReference>
<sequence>MNGRGYSPNYFSIEDIMATQERVPCKTNITFPRMGFLCPENDEDDLKEGTSINIPIWLAKKLSGRQMKYVSVEVPNSFKEKARDVFEADPKIVDLNRLNPHFYEFGLIFTRLNQRDGEIVRELLVKVFRERFRKILGWAINGMKDPFQIQELDTTEQRMLKVGQKANECLNEWFIKLEIKLKPADAVVNLKKRKLLEAFDVLLILPECRHYALLMNASTVVKISKTTKLEKVTKCLMLQNLF</sequence>
<evidence type="ECO:0000313" key="9">
    <source>
        <dbReference type="EMBL" id="KAK6642579.1"/>
    </source>
</evidence>
<dbReference type="EMBL" id="JAWJWE010000002">
    <property type="protein sequence ID" value="KAK6642579.1"/>
    <property type="molecule type" value="Genomic_DNA"/>
</dbReference>
<dbReference type="SUPFAM" id="SSF158573">
    <property type="entry name" value="GINS helical bundle-like"/>
    <property type="match status" value="1"/>
</dbReference>
<dbReference type="CDD" id="cd11713">
    <property type="entry name" value="GINS_A_psf3"/>
    <property type="match status" value="1"/>
</dbReference>
<feature type="domain" description="GINS subunit" evidence="7">
    <location>
        <begin position="80"/>
        <end position="167"/>
    </location>
</feature>
<dbReference type="SUPFAM" id="SSF160059">
    <property type="entry name" value="PriA/YqbF domain"/>
    <property type="match status" value="1"/>
</dbReference>
<comment type="similarity">
    <text evidence="2 6">Belongs to the GINS3/PSF3 family.</text>
</comment>
<keyword evidence="3 6" id="KW-0235">DNA replication</keyword>
<evidence type="ECO:0000259" key="7">
    <source>
        <dbReference type="Pfam" id="PF05916"/>
    </source>
</evidence>
<dbReference type="Proteomes" id="UP001372834">
    <property type="component" value="Unassembled WGS sequence"/>
</dbReference>
<gene>
    <name evidence="9" type="ORF">RUM43_004081</name>
</gene>
<proteinExistence type="inferred from homology"/>